<feature type="domain" description="Fibronectin type-III" evidence="3">
    <location>
        <begin position="286"/>
        <end position="375"/>
    </location>
</feature>
<dbReference type="InterPro" id="IPR003961">
    <property type="entry name" value="FN3_dom"/>
</dbReference>
<protein>
    <recommendedName>
        <fullName evidence="3">Fibronectin type-III domain-containing protein</fullName>
    </recommendedName>
</protein>
<dbReference type="CDD" id="cd00063">
    <property type="entry name" value="FN3"/>
    <property type="match status" value="5"/>
</dbReference>
<feature type="domain" description="Fibronectin type-III" evidence="3">
    <location>
        <begin position="378"/>
        <end position="467"/>
    </location>
</feature>
<proteinExistence type="predicted"/>
<keyword evidence="1" id="KW-0677">Repeat</keyword>
<evidence type="ECO:0000313" key="4">
    <source>
        <dbReference type="EnsemblMetazoa" id="XP_030840945"/>
    </source>
</evidence>
<dbReference type="Gene3D" id="2.60.40.10">
    <property type="entry name" value="Immunoglobulins"/>
    <property type="match status" value="12"/>
</dbReference>
<dbReference type="SMART" id="SM00060">
    <property type="entry name" value="FN3"/>
    <property type="match status" value="11"/>
</dbReference>
<organism evidence="4 5">
    <name type="scientific">Strongylocentrotus purpuratus</name>
    <name type="common">Purple sea urchin</name>
    <dbReference type="NCBI Taxonomy" id="7668"/>
    <lineage>
        <taxon>Eukaryota</taxon>
        <taxon>Metazoa</taxon>
        <taxon>Echinodermata</taxon>
        <taxon>Eleutherozoa</taxon>
        <taxon>Echinozoa</taxon>
        <taxon>Echinoidea</taxon>
        <taxon>Euechinoidea</taxon>
        <taxon>Echinacea</taxon>
        <taxon>Camarodonta</taxon>
        <taxon>Echinidea</taxon>
        <taxon>Strongylocentrotidae</taxon>
        <taxon>Strongylocentrotus</taxon>
    </lineage>
</organism>
<evidence type="ECO:0000259" key="3">
    <source>
        <dbReference type="PROSITE" id="PS50853"/>
    </source>
</evidence>
<dbReference type="KEGG" id="spu:592568"/>
<evidence type="ECO:0000256" key="1">
    <source>
        <dbReference type="ARBA" id="ARBA00022737"/>
    </source>
</evidence>
<dbReference type="OMA" id="HARRSIV"/>
<dbReference type="Proteomes" id="UP000007110">
    <property type="component" value="Unassembled WGS sequence"/>
</dbReference>
<keyword evidence="5" id="KW-1185">Reference proteome</keyword>
<dbReference type="EnsemblMetazoa" id="XM_030985085">
    <property type="protein sequence ID" value="XP_030840945"/>
    <property type="gene ID" value="LOC592568"/>
</dbReference>
<reference evidence="5" key="1">
    <citation type="submission" date="2015-02" db="EMBL/GenBank/DDBJ databases">
        <title>Genome sequencing for Strongylocentrotus purpuratus.</title>
        <authorList>
            <person name="Murali S."/>
            <person name="Liu Y."/>
            <person name="Vee V."/>
            <person name="English A."/>
            <person name="Wang M."/>
            <person name="Skinner E."/>
            <person name="Han Y."/>
            <person name="Muzny D.M."/>
            <person name="Worley K.C."/>
            <person name="Gibbs R.A."/>
        </authorList>
    </citation>
    <scope>NUCLEOTIDE SEQUENCE</scope>
</reference>
<dbReference type="Pfam" id="PF00041">
    <property type="entry name" value="fn3"/>
    <property type="match status" value="8"/>
</dbReference>
<feature type="domain" description="Fibronectin type-III" evidence="3">
    <location>
        <begin position="105"/>
        <end position="191"/>
    </location>
</feature>
<feature type="domain" description="Fibronectin type-III" evidence="3">
    <location>
        <begin position="555"/>
        <end position="645"/>
    </location>
</feature>
<dbReference type="OrthoDB" id="10253954at2759"/>
<feature type="region of interest" description="Disordered" evidence="2">
    <location>
        <begin position="1041"/>
        <end position="1068"/>
    </location>
</feature>
<dbReference type="InParanoid" id="A0A7M7NSF6"/>
<evidence type="ECO:0000256" key="2">
    <source>
        <dbReference type="SAM" id="MobiDB-lite"/>
    </source>
</evidence>
<dbReference type="InterPro" id="IPR050991">
    <property type="entry name" value="ECM_Regulatory_Proteins"/>
</dbReference>
<dbReference type="GeneID" id="592568"/>
<dbReference type="PANTHER" id="PTHR46708:SF2">
    <property type="entry name" value="FIBRONECTIN TYPE-III DOMAIN-CONTAINING PROTEIN"/>
    <property type="match status" value="1"/>
</dbReference>
<feature type="domain" description="Fibronectin type-III" evidence="3">
    <location>
        <begin position="891"/>
        <end position="981"/>
    </location>
</feature>
<evidence type="ECO:0000313" key="5">
    <source>
        <dbReference type="Proteomes" id="UP000007110"/>
    </source>
</evidence>
<feature type="domain" description="Fibronectin type-III" evidence="3">
    <location>
        <begin position="469"/>
        <end position="551"/>
    </location>
</feature>
<feature type="domain" description="Fibronectin type-III" evidence="3">
    <location>
        <begin position="807"/>
        <end position="888"/>
    </location>
</feature>
<reference evidence="4" key="2">
    <citation type="submission" date="2021-01" db="UniProtKB">
        <authorList>
            <consortium name="EnsemblMetazoa"/>
        </authorList>
    </citation>
    <scope>IDENTIFICATION</scope>
</reference>
<dbReference type="InterPro" id="IPR036116">
    <property type="entry name" value="FN3_sf"/>
</dbReference>
<name>A0A7M7NSF6_STRPU</name>
<dbReference type="PANTHER" id="PTHR46708">
    <property type="entry name" value="TENASCIN"/>
    <property type="match status" value="1"/>
</dbReference>
<sequence>MGVHQQRGVLYSCMTPTGVYFQVHLLNYITVSWTAPLNPTGVTGYVVQYTAGGVDRTEVIGDPTVTTITLQDPNLAAGDLGNVLVASLMGEDVDPANIVLAVAPPPAGATIQQTSDTSYTISWGNPGNVDGYVISYDQGPVSIELPVDRTSEQILDLTPNVDYVFNLYSQRNGIRTQAQLSVLPPVIPPPDDTGITIDELGEDFINFIWDHDSTQGIISYVVTLFASDGTTTVVKAQPLVPMTSMTHRFNGLTPGTQYVIDVDIITSSNPTPSDFDRKPQFTRPKPPTNVIFYQLSDSAQLFRWQPPLPPNNFFIDYLVLAENANTGVVLENVLPQGASSNAIRGLQSGANYNLGVFTNIEPITSVLADFTVVPLVGTAGDVTIGAVTARELVVLWMSQGIDAQSFVVHLFSEDGTQEYSQTFSAGTSSAIFEKLTPDTLYTAVVEAITTAGGSTTVGSDSATTNTLPDSTSVIVDSTTSTSAALSWTAVTAVTGYIISYISQDRSDTGTFVSTGPGTIATVPGLQPQTTYTFSVVGTDGTDVVNVGTADGTTDILTDVNVDSVSTTSATLSWTPIPGSFFYRVFYTGPDGVEQSANPVTATTDTIIGLTPGTLYTFRVEATDGGGQRVLGNVPATTDALQTEVQVDSVTQNTAAISWTSVPGSVLYRIFYTGPDGVEQQATSTNPATTLTGLTPASQYAIRVQSISSTGQQLDVGTTTATTDLLSQVTLDSITSYTATLSYTAIPGAFSYTITYSDGTTTNTAQSFTTSAVIPNLNPGTVYQFLVRSSSINGQRDVGSVSGTTDALQTEVRVDSVTENTAVISWTPVPGSVIYQIFYTGPDGVERSVSSIDPTTTLTGLTAGTQYAIRVRSTSNTGQQLEVGTTTATTDLQTNVNVDSVSTTSATLSWTPVPGSFFYRVFYTGPDGVEQQGNPVTAPTDTITGLTPGTLYNFRVEATDGGGQRILGSVPATTEPLQTEVRVDSVTENTAVISWTSVPGSVIYQIFYTGTDGIQRVVSTTDPTTTLTGLTPGSHYDIRVQTTSSTGQQSDVGTTTTTTGMSMGMVRRM</sequence>
<feature type="domain" description="Fibronectin type-III" evidence="3">
    <location>
        <begin position="724"/>
        <end position="806"/>
    </location>
</feature>
<dbReference type="SUPFAM" id="SSF49265">
    <property type="entry name" value="Fibronectin type III"/>
    <property type="match status" value="7"/>
</dbReference>
<dbReference type="AlphaFoldDB" id="A0A7M7NSF6"/>
<dbReference type="RefSeq" id="XP_030840945.1">
    <property type="nucleotide sequence ID" value="XM_030985085.1"/>
</dbReference>
<accession>A0A7M7NSF6</accession>
<dbReference type="PROSITE" id="PS50853">
    <property type="entry name" value="FN3"/>
    <property type="match status" value="8"/>
</dbReference>
<dbReference type="InterPro" id="IPR013783">
    <property type="entry name" value="Ig-like_fold"/>
</dbReference>